<accession>A0A382CQP8</accession>
<gene>
    <name evidence="2" type="ORF">METZ01_LOCUS181320</name>
</gene>
<dbReference type="AlphaFoldDB" id="A0A382CQP8"/>
<proteinExistence type="predicted"/>
<feature type="region of interest" description="Disordered" evidence="1">
    <location>
        <begin position="1"/>
        <end position="32"/>
    </location>
</feature>
<evidence type="ECO:0000256" key="1">
    <source>
        <dbReference type="SAM" id="MobiDB-lite"/>
    </source>
</evidence>
<organism evidence="2">
    <name type="scientific">marine metagenome</name>
    <dbReference type="NCBI Taxonomy" id="408172"/>
    <lineage>
        <taxon>unclassified sequences</taxon>
        <taxon>metagenomes</taxon>
        <taxon>ecological metagenomes</taxon>
    </lineage>
</organism>
<sequence>MTRRIVTGNNAEGKSYFVHDGPSPTRLNMGKE</sequence>
<name>A0A382CQP8_9ZZZZ</name>
<reference evidence="2" key="1">
    <citation type="submission" date="2018-05" db="EMBL/GenBank/DDBJ databases">
        <authorList>
            <person name="Lanie J.A."/>
            <person name="Ng W.-L."/>
            <person name="Kazmierczak K.M."/>
            <person name="Andrzejewski T.M."/>
            <person name="Davidsen T.M."/>
            <person name="Wayne K.J."/>
            <person name="Tettelin H."/>
            <person name="Glass J.I."/>
            <person name="Rusch D."/>
            <person name="Podicherti R."/>
            <person name="Tsui H.-C.T."/>
            <person name="Winkler M.E."/>
        </authorList>
    </citation>
    <scope>NUCLEOTIDE SEQUENCE</scope>
</reference>
<protein>
    <submittedName>
        <fullName evidence="2">Uncharacterized protein</fullName>
    </submittedName>
</protein>
<evidence type="ECO:0000313" key="2">
    <source>
        <dbReference type="EMBL" id="SVB28466.1"/>
    </source>
</evidence>
<dbReference type="EMBL" id="UINC01035677">
    <property type="protein sequence ID" value="SVB28466.1"/>
    <property type="molecule type" value="Genomic_DNA"/>
</dbReference>